<dbReference type="GO" id="GO:0005886">
    <property type="term" value="C:plasma membrane"/>
    <property type="evidence" value="ECO:0007669"/>
    <property type="project" value="UniProtKB-SubCell"/>
</dbReference>
<keyword evidence="3" id="KW-0813">Transport</keyword>
<dbReference type="PIRSF" id="PIRSF019239">
    <property type="entry name" value="MrpE"/>
    <property type="match status" value="1"/>
</dbReference>
<protein>
    <submittedName>
        <fullName evidence="9">Multicomponent Na+:H+ antiporter subunit E</fullName>
    </submittedName>
</protein>
<dbReference type="Proteomes" id="UP000190285">
    <property type="component" value="Unassembled WGS sequence"/>
</dbReference>
<keyword evidence="3" id="KW-0050">Antiport</keyword>
<evidence type="ECO:0000256" key="8">
    <source>
        <dbReference type="SAM" id="Phobius"/>
    </source>
</evidence>
<evidence type="ECO:0000256" key="7">
    <source>
        <dbReference type="ARBA" id="ARBA00023136"/>
    </source>
</evidence>
<dbReference type="PANTHER" id="PTHR34584:SF1">
    <property type="entry name" value="NA(+)_H(+) ANTIPORTER SUBUNIT E1"/>
    <property type="match status" value="1"/>
</dbReference>
<dbReference type="EMBL" id="FUZT01000004">
    <property type="protein sequence ID" value="SKC65003.1"/>
    <property type="molecule type" value="Genomic_DNA"/>
</dbReference>
<keyword evidence="5 8" id="KW-0812">Transmembrane</keyword>
<evidence type="ECO:0000256" key="4">
    <source>
        <dbReference type="ARBA" id="ARBA00022475"/>
    </source>
</evidence>
<keyword evidence="6 8" id="KW-1133">Transmembrane helix</keyword>
<proteinExistence type="inferred from homology"/>
<organism evidence="9 10">
    <name type="scientific">Maledivibacter halophilus</name>
    <dbReference type="NCBI Taxonomy" id="36842"/>
    <lineage>
        <taxon>Bacteria</taxon>
        <taxon>Bacillati</taxon>
        <taxon>Bacillota</taxon>
        <taxon>Clostridia</taxon>
        <taxon>Peptostreptococcales</taxon>
        <taxon>Caminicellaceae</taxon>
        <taxon>Maledivibacter</taxon>
    </lineage>
</organism>
<dbReference type="RefSeq" id="WP_079491240.1">
    <property type="nucleotide sequence ID" value="NZ_FUZT01000004.1"/>
</dbReference>
<evidence type="ECO:0000256" key="6">
    <source>
        <dbReference type="ARBA" id="ARBA00022989"/>
    </source>
</evidence>
<dbReference type="STRING" id="36842.SAMN02194393_01974"/>
<name>A0A1T5KMV8_9FIRM</name>
<reference evidence="9 10" key="1">
    <citation type="submission" date="2017-02" db="EMBL/GenBank/DDBJ databases">
        <authorList>
            <person name="Peterson S.W."/>
        </authorList>
    </citation>
    <scope>NUCLEOTIDE SEQUENCE [LARGE SCALE GENOMIC DNA]</scope>
    <source>
        <strain evidence="9 10">M1</strain>
    </source>
</reference>
<dbReference type="GO" id="GO:0008324">
    <property type="term" value="F:monoatomic cation transmembrane transporter activity"/>
    <property type="evidence" value="ECO:0007669"/>
    <property type="project" value="InterPro"/>
</dbReference>
<gene>
    <name evidence="9" type="ORF">SAMN02194393_01974</name>
</gene>
<dbReference type="InterPro" id="IPR002758">
    <property type="entry name" value="Cation_antiport_E"/>
</dbReference>
<comment type="subcellular location">
    <subcellularLocation>
        <location evidence="1">Cell membrane</location>
        <topology evidence="1">Multi-pass membrane protein</topology>
    </subcellularLocation>
</comment>
<comment type="similarity">
    <text evidence="2">Belongs to the CPA3 antiporters (TC 2.A.63) subunit E family.</text>
</comment>
<dbReference type="GO" id="GO:0015297">
    <property type="term" value="F:antiporter activity"/>
    <property type="evidence" value="ECO:0007669"/>
    <property type="project" value="UniProtKB-KW"/>
</dbReference>
<feature type="transmembrane region" description="Helical" evidence="8">
    <location>
        <begin position="12"/>
        <end position="41"/>
    </location>
</feature>
<feature type="transmembrane region" description="Helical" evidence="8">
    <location>
        <begin position="53"/>
        <end position="76"/>
    </location>
</feature>
<sequence length="161" mass="18774">MVNIMTNYKLFITLFIFWILLTFDFSYLNIVAGIIACFVVTKLSYKILYTDKGFVFKTIKISILIKYFFKLIFEIYKSSFSYIMRIIKKDCEPRIVEIQLDITDPLAITIISNSITLTPGTLTMDVNDNRLTVLSLQPCNIDDKAIEAEIKNKFEKFFIDD</sequence>
<keyword evidence="10" id="KW-1185">Reference proteome</keyword>
<evidence type="ECO:0000313" key="9">
    <source>
        <dbReference type="EMBL" id="SKC65003.1"/>
    </source>
</evidence>
<accession>A0A1T5KMV8</accession>
<evidence type="ECO:0000256" key="2">
    <source>
        <dbReference type="ARBA" id="ARBA00006228"/>
    </source>
</evidence>
<evidence type="ECO:0000256" key="3">
    <source>
        <dbReference type="ARBA" id="ARBA00022449"/>
    </source>
</evidence>
<evidence type="ECO:0000313" key="10">
    <source>
        <dbReference type="Proteomes" id="UP000190285"/>
    </source>
</evidence>
<dbReference type="OrthoDB" id="9800498at2"/>
<dbReference type="AlphaFoldDB" id="A0A1T5KMV8"/>
<evidence type="ECO:0000256" key="1">
    <source>
        <dbReference type="ARBA" id="ARBA00004651"/>
    </source>
</evidence>
<dbReference type="PANTHER" id="PTHR34584">
    <property type="entry name" value="NA(+)/H(+) ANTIPORTER SUBUNIT E1"/>
    <property type="match status" value="1"/>
</dbReference>
<keyword evidence="7 8" id="KW-0472">Membrane</keyword>
<keyword evidence="4" id="KW-1003">Cell membrane</keyword>
<dbReference type="Pfam" id="PF01899">
    <property type="entry name" value="MNHE"/>
    <property type="match status" value="1"/>
</dbReference>
<evidence type="ECO:0000256" key="5">
    <source>
        <dbReference type="ARBA" id="ARBA00022692"/>
    </source>
</evidence>